<protein>
    <recommendedName>
        <fullName evidence="13">Radial spoke head 10 homolog B2</fullName>
    </recommendedName>
</protein>
<dbReference type="OMA" id="PNACHVK"/>
<feature type="compositionally biased region" description="Basic and acidic residues" evidence="9">
    <location>
        <begin position="47"/>
        <end position="56"/>
    </location>
</feature>
<keyword evidence="6" id="KW-0969">Cilium</keyword>
<evidence type="ECO:0000256" key="2">
    <source>
        <dbReference type="ARBA" id="ARBA00004430"/>
    </source>
</evidence>
<evidence type="ECO:0000313" key="11">
    <source>
        <dbReference type="EnsemblMetazoa" id="CapteP180366"/>
    </source>
</evidence>
<keyword evidence="5" id="KW-0282">Flagellum</keyword>
<dbReference type="STRING" id="283909.R7UYD4"/>
<keyword evidence="7" id="KW-0206">Cytoskeleton</keyword>
<gene>
    <name evidence="10" type="ORF">CAPTEDRAFT_180366</name>
</gene>
<dbReference type="SUPFAM" id="SSF82185">
    <property type="entry name" value="Histone H3 K4-specific methyltransferase SET7/9 N-terminal domain"/>
    <property type="match status" value="2"/>
</dbReference>
<feature type="compositionally biased region" description="Basic and acidic residues" evidence="9">
    <location>
        <begin position="10"/>
        <end position="35"/>
    </location>
</feature>
<proteinExistence type="predicted"/>
<dbReference type="HOGENOM" id="CLU_012108_1_0_1"/>
<dbReference type="Pfam" id="PF02493">
    <property type="entry name" value="MORN"/>
    <property type="match status" value="10"/>
</dbReference>
<evidence type="ECO:0000313" key="12">
    <source>
        <dbReference type="Proteomes" id="UP000014760"/>
    </source>
</evidence>
<dbReference type="GO" id="GO:0031514">
    <property type="term" value="C:motile cilium"/>
    <property type="evidence" value="ECO:0007669"/>
    <property type="project" value="UniProtKB-SubCell"/>
</dbReference>
<dbReference type="Proteomes" id="UP000014760">
    <property type="component" value="Unassembled WGS sequence"/>
</dbReference>
<comment type="subcellular location">
    <subcellularLocation>
        <location evidence="1">Cell projection</location>
        <location evidence="1">Cilium</location>
        <location evidence="1">Flagellum</location>
    </subcellularLocation>
    <subcellularLocation>
        <location evidence="2">Cytoplasm</location>
        <location evidence="2">Cytoskeleton</location>
        <location evidence="2">Cilium axoneme</location>
    </subcellularLocation>
</comment>
<reference evidence="12" key="1">
    <citation type="submission" date="2012-12" db="EMBL/GenBank/DDBJ databases">
        <authorList>
            <person name="Hellsten U."/>
            <person name="Grimwood J."/>
            <person name="Chapman J.A."/>
            <person name="Shapiro H."/>
            <person name="Aerts A."/>
            <person name="Otillar R.P."/>
            <person name="Terry A.Y."/>
            <person name="Boore J.L."/>
            <person name="Simakov O."/>
            <person name="Marletaz F."/>
            <person name="Cho S.-J."/>
            <person name="Edsinger-Gonzales E."/>
            <person name="Havlak P."/>
            <person name="Kuo D.-H."/>
            <person name="Larsson T."/>
            <person name="Lv J."/>
            <person name="Arendt D."/>
            <person name="Savage R."/>
            <person name="Osoegawa K."/>
            <person name="de Jong P."/>
            <person name="Lindberg D.R."/>
            <person name="Seaver E.C."/>
            <person name="Weisblat D.A."/>
            <person name="Putnam N.H."/>
            <person name="Grigoriev I.V."/>
            <person name="Rokhsar D.S."/>
        </authorList>
    </citation>
    <scope>NUCLEOTIDE SEQUENCE</scope>
    <source>
        <strain evidence="12">I ESC-2004</strain>
    </source>
</reference>
<evidence type="ECO:0000256" key="6">
    <source>
        <dbReference type="ARBA" id="ARBA00023069"/>
    </source>
</evidence>
<dbReference type="AlphaFoldDB" id="R7UYD4"/>
<dbReference type="EnsemblMetazoa" id="CapteT180366">
    <property type="protein sequence ID" value="CapteP180366"/>
    <property type="gene ID" value="CapteG180366"/>
</dbReference>
<dbReference type="EMBL" id="AMQN01005752">
    <property type="status" value="NOT_ANNOTATED_CDS"/>
    <property type="molecule type" value="Genomic_DNA"/>
</dbReference>
<evidence type="ECO:0000256" key="7">
    <source>
        <dbReference type="ARBA" id="ARBA00023212"/>
    </source>
</evidence>
<dbReference type="PANTHER" id="PTHR46613:SF1">
    <property type="entry name" value="RADIAL SPOKE HEAD 10 HOMOLOG B-RELATED"/>
    <property type="match status" value="1"/>
</dbReference>
<dbReference type="Gene3D" id="2.20.110.10">
    <property type="entry name" value="Histone H3 K4-specific methyltransferase SET7/9 N-terminal domain"/>
    <property type="match status" value="4"/>
</dbReference>
<sequence>MATSSKKGRSSRDGERKSSKRTDESSLAEEKREESLLSSIQGSPVEEESHIEEPPAPREPTPEPVYEEPPLTKLVVENYDGEKERGLYHGHGEAWYVGGHHYKGQWKQGMMHGKGCYSWKDNLIYEGEFSWNKVTGKGTYKWADGSSFEGELLDGLRHGFGTFRCADGKMSYTGDWHKGKKHGKGRIDYDPEGASFYEGDWVGNAKHGWGARCYPSGNIYQGMWFNNIRHGDGTMRWLNRDQMYTGQWENATQHGQGQHIWFLRRIPGSQYPLRNMYDGEFDKGMRSGTGTFYYANGARYEGLWKDNMKHGKGKFIFKNGRVYEGTFDRDHIVEFPNFEMDAVSLLASSDHRPFLDSSPESLSIQSNSSRNTYSPSFQLEVDHLLQELPESDREEEATQVIFVMMRHITALRKIYSYYSSLGYEESPDNTFVMNRMQFWRFLKDCKLHHYDTSLMEIDRVLGVAASLSDDPHNPYGKILFREFTNYMVSLAYHIFHKQHEGVGCILHWCLSKLMADNVLSNACSVNGFIYRETRRAVNALVHMDQAYEIYKQFCMARKTECKELSMKMRELLFMIKDVKLINSDLTPKAIVDILASDDPKVLDDEGAINMEPEITFLEFFETLVGCAEVFVTESVVKDPNTPRLSPSVTHEPSVISMPQSPSRVASQMEEGAEEGTFGASSPVEGGGATPRSSSQMTTKTDHGSLKAQTIVITTSEAAELPDSAKKSEITLNDGKKSASFMSSHSGMTDGGNEPLVHSVVCMAHSEASMNHQGSINDEDDETYDEELDEETRQFNFWTHQVHIFFVRKFFPSAQKLILLNQLIHSRTG</sequence>
<accession>R7UYD4</accession>
<evidence type="ECO:0000256" key="8">
    <source>
        <dbReference type="ARBA" id="ARBA00023273"/>
    </source>
</evidence>
<organism evidence="10">
    <name type="scientific">Capitella teleta</name>
    <name type="common">Polychaete worm</name>
    <dbReference type="NCBI Taxonomy" id="283909"/>
    <lineage>
        <taxon>Eukaryota</taxon>
        <taxon>Metazoa</taxon>
        <taxon>Spiralia</taxon>
        <taxon>Lophotrochozoa</taxon>
        <taxon>Annelida</taxon>
        <taxon>Polychaeta</taxon>
        <taxon>Sedentaria</taxon>
        <taxon>Scolecida</taxon>
        <taxon>Capitellidae</taxon>
        <taxon>Capitella</taxon>
    </lineage>
</organism>
<dbReference type="GO" id="GO:0005930">
    <property type="term" value="C:axoneme"/>
    <property type="evidence" value="ECO:0007669"/>
    <property type="project" value="UniProtKB-SubCell"/>
</dbReference>
<dbReference type="EMBL" id="KB296765">
    <property type="protein sequence ID" value="ELU11324.1"/>
    <property type="molecule type" value="Genomic_DNA"/>
</dbReference>
<keyword evidence="8" id="KW-0966">Cell projection</keyword>
<evidence type="ECO:0000256" key="5">
    <source>
        <dbReference type="ARBA" id="ARBA00022846"/>
    </source>
</evidence>
<reference evidence="11" key="3">
    <citation type="submission" date="2015-06" db="UniProtKB">
        <authorList>
            <consortium name="EnsemblMetazoa"/>
        </authorList>
    </citation>
    <scope>IDENTIFICATION</scope>
</reference>
<feature type="region of interest" description="Disordered" evidence="9">
    <location>
        <begin position="638"/>
        <end position="706"/>
    </location>
</feature>
<evidence type="ECO:0000256" key="1">
    <source>
        <dbReference type="ARBA" id="ARBA00004230"/>
    </source>
</evidence>
<evidence type="ECO:0008006" key="13">
    <source>
        <dbReference type="Google" id="ProtNLM"/>
    </source>
</evidence>
<evidence type="ECO:0000313" key="10">
    <source>
        <dbReference type="EMBL" id="ELU11324.1"/>
    </source>
</evidence>
<dbReference type="SMART" id="SM00698">
    <property type="entry name" value="MORN"/>
    <property type="match status" value="10"/>
</dbReference>
<dbReference type="OrthoDB" id="294378at2759"/>
<keyword evidence="4" id="KW-0677">Repeat</keyword>
<feature type="region of interest" description="Disordered" evidence="9">
    <location>
        <begin position="1"/>
        <end position="70"/>
    </location>
</feature>
<dbReference type="InterPro" id="IPR003409">
    <property type="entry name" value="MORN"/>
</dbReference>
<evidence type="ECO:0000256" key="9">
    <source>
        <dbReference type="SAM" id="MobiDB-lite"/>
    </source>
</evidence>
<evidence type="ECO:0000256" key="4">
    <source>
        <dbReference type="ARBA" id="ARBA00022737"/>
    </source>
</evidence>
<feature type="compositionally biased region" description="Polar residues" evidence="9">
    <location>
        <begin position="642"/>
        <end position="665"/>
    </location>
</feature>
<dbReference type="PANTHER" id="PTHR46613">
    <property type="entry name" value="RADIAL SPOKE HEAD 10 HOMOLOG B-RELATED"/>
    <property type="match status" value="1"/>
</dbReference>
<keyword evidence="12" id="KW-1185">Reference proteome</keyword>
<reference evidence="10 12" key="2">
    <citation type="journal article" date="2013" name="Nature">
        <title>Insights into bilaterian evolution from three spiralian genomes.</title>
        <authorList>
            <person name="Simakov O."/>
            <person name="Marletaz F."/>
            <person name="Cho S.J."/>
            <person name="Edsinger-Gonzales E."/>
            <person name="Havlak P."/>
            <person name="Hellsten U."/>
            <person name="Kuo D.H."/>
            <person name="Larsson T."/>
            <person name="Lv J."/>
            <person name="Arendt D."/>
            <person name="Savage R."/>
            <person name="Osoegawa K."/>
            <person name="de Jong P."/>
            <person name="Grimwood J."/>
            <person name="Chapman J.A."/>
            <person name="Shapiro H."/>
            <person name="Aerts A."/>
            <person name="Otillar R.P."/>
            <person name="Terry A.Y."/>
            <person name="Boore J.L."/>
            <person name="Grigoriev I.V."/>
            <person name="Lindberg D.R."/>
            <person name="Seaver E.C."/>
            <person name="Weisblat D.A."/>
            <person name="Putnam N.H."/>
            <person name="Rokhsar D.S."/>
        </authorList>
    </citation>
    <scope>NUCLEOTIDE SEQUENCE</scope>
    <source>
        <strain evidence="10 12">I ESC-2004</strain>
    </source>
</reference>
<keyword evidence="3" id="KW-0963">Cytoplasm</keyword>
<name>R7UYD4_CAPTE</name>
<evidence type="ECO:0000256" key="3">
    <source>
        <dbReference type="ARBA" id="ARBA00022490"/>
    </source>
</evidence>